<keyword evidence="5" id="KW-0804">Transcription</keyword>
<dbReference type="GO" id="GO:0016987">
    <property type="term" value="F:sigma factor activity"/>
    <property type="evidence" value="ECO:0007669"/>
    <property type="project" value="UniProtKB-KW"/>
</dbReference>
<feature type="domain" description="RNA polymerase sigma-70 region 2" evidence="6">
    <location>
        <begin position="41"/>
        <end position="108"/>
    </location>
</feature>
<accession>A0A1M5PAE5</accession>
<comment type="similarity">
    <text evidence="1">Belongs to the sigma-70 factor family. ECF subfamily.</text>
</comment>
<dbReference type="Gene3D" id="1.10.10.10">
    <property type="entry name" value="Winged helix-like DNA-binding domain superfamily/Winged helix DNA-binding domain"/>
    <property type="match status" value="1"/>
</dbReference>
<dbReference type="PANTHER" id="PTHR43133:SF62">
    <property type="entry name" value="RNA POLYMERASE SIGMA FACTOR SIGZ"/>
    <property type="match status" value="1"/>
</dbReference>
<dbReference type="InterPro" id="IPR007627">
    <property type="entry name" value="RNA_pol_sigma70_r2"/>
</dbReference>
<dbReference type="Pfam" id="PF04542">
    <property type="entry name" value="Sigma70_r2"/>
    <property type="match status" value="1"/>
</dbReference>
<dbReference type="NCBIfam" id="TIGR02937">
    <property type="entry name" value="sigma70-ECF"/>
    <property type="match status" value="1"/>
</dbReference>
<dbReference type="EMBL" id="FQWZ01000004">
    <property type="protein sequence ID" value="SHG98213.1"/>
    <property type="molecule type" value="Genomic_DNA"/>
</dbReference>
<dbReference type="GO" id="GO:0006352">
    <property type="term" value="P:DNA-templated transcription initiation"/>
    <property type="evidence" value="ECO:0007669"/>
    <property type="project" value="InterPro"/>
</dbReference>
<evidence type="ECO:0000256" key="4">
    <source>
        <dbReference type="ARBA" id="ARBA00023125"/>
    </source>
</evidence>
<dbReference type="InterPro" id="IPR013324">
    <property type="entry name" value="RNA_pol_sigma_r3/r4-like"/>
</dbReference>
<evidence type="ECO:0000256" key="5">
    <source>
        <dbReference type="ARBA" id="ARBA00023163"/>
    </source>
</evidence>
<keyword evidence="2" id="KW-0805">Transcription regulation</keyword>
<gene>
    <name evidence="8" type="ORF">SAMN04488068_2094</name>
</gene>
<evidence type="ECO:0000256" key="3">
    <source>
        <dbReference type="ARBA" id="ARBA00023082"/>
    </source>
</evidence>
<evidence type="ECO:0000256" key="2">
    <source>
        <dbReference type="ARBA" id="ARBA00023015"/>
    </source>
</evidence>
<keyword evidence="3" id="KW-0731">Sigma factor</keyword>
<dbReference type="InterPro" id="IPR013325">
    <property type="entry name" value="RNA_pol_sigma_r2"/>
</dbReference>
<dbReference type="AlphaFoldDB" id="A0A1M5PAE5"/>
<dbReference type="GO" id="GO:0003677">
    <property type="term" value="F:DNA binding"/>
    <property type="evidence" value="ECO:0007669"/>
    <property type="project" value="UniProtKB-KW"/>
</dbReference>
<evidence type="ECO:0000313" key="9">
    <source>
        <dbReference type="Proteomes" id="UP000199758"/>
    </source>
</evidence>
<dbReference type="InterPro" id="IPR007630">
    <property type="entry name" value="RNA_pol_sigma70_r4"/>
</dbReference>
<organism evidence="8 9">
    <name type="scientific">Hydrocarboniphaga daqingensis</name>
    <dbReference type="NCBI Taxonomy" id="490188"/>
    <lineage>
        <taxon>Bacteria</taxon>
        <taxon>Pseudomonadati</taxon>
        <taxon>Pseudomonadota</taxon>
        <taxon>Gammaproteobacteria</taxon>
        <taxon>Nevskiales</taxon>
        <taxon>Nevskiaceae</taxon>
        <taxon>Hydrocarboniphaga</taxon>
    </lineage>
</organism>
<proteinExistence type="inferred from homology"/>
<sequence length="204" mass="23027">MDQPDCIRALTNYEYNMAQDVSDNLLIRIAQGDRRATQECIRRHGPLVWSLALRSTHGQRAEAEDAVQEIFIEVWRSAAKYNPEKGSESLFVAMIARRRLIDRFRARAPETVDIADVELPSEDSPSHEAEIGADYGAVRQGLKLLKPEERKVLDLGFVYGMTQSEIVEQTGMPLGTVKSHMRRGLIRLREYMGVSVNPTNGQEA</sequence>
<reference evidence="8 9" key="1">
    <citation type="submission" date="2016-11" db="EMBL/GenBank/DDBJ databases">
        <authorList>
            <person name="Jaros S."/>
            <person name="Januszkiewicz K."/>
            <person name="Wedrychowicz H."/>
        </authorList>
    </citation>
    <scope>NUCLEOTIDE SEQUENCE [LARGE SCALE GENOMIC DNA]</scope>
    <source>
        <strain evidence="8 9">CGMCC 1.7049</strain>
    </source>
</reference>
<evidence type="ECO:0000259" key="6">
    <source>
        <dbReference type="Pfam" id="PF04542"/>
    </source>
</evidence>
<dbReference type="CDD" id="cd06171">
    <property type="entry name" value="Sigma70_r4"/>
    <property type="match status" value="1"/>
</dbReference>
<evidence type="ECO:0000259" key="7">
    <source>
        <dbReference type="Pfam" id="PF04545"/>
    </source>
</evidence>
<dbReference type="InterPro" id="IPR039425">
    <property type="entry name" value="RNA_pol_sigma-70-like"/>
</dbReference>
<keyword evidence="9" id="KW-1185">Reference proteome</keyword>
<dbReference type="PANTHER" id="PTHR43133">
    <property type="entry name" value="RNA POLYMERASE ECF-TYPE SIGMA FACTO"/>
    <property type="match status" value="1"/>
</dbReference>
<dbReference type="Gene3D" id="1.10.1740.10">
    <property type="match status" value="1"/>
</dbReference>
<feature type="domain" description="RNA polymerase sigma-70 region 4" evidence="7">
    <location>
        <begin position="142"/>
        <end position="190"/>
    </location>
</feature>
<evidence type="ECO:0000313" key="8">
    <source>
        <dbReference type="EMBL" id="SHG98213.1"/>
    </source>
</evidence>
<keyword evidence="4" id="KW-0238">DNA-binding</keyword>
<dbReference type="Proteomes" id="UP000199758">
    <property type="component" value="Unassembled WGS sequence"/>
</dbReference>
<dbReference type="STRING" id="490188.SAMN04488068_2094"/>
<dbReference type="InterPro" id="IPR036388">
    <property type="entry name" value="WH-like_DNA-bd_sf"/>
</dbReference>
<evidence type="ECO:0000256" key="1">
    <source>
        <dbReference type="ARBA" id="ARBA00010641"/>
    </source>
</evidence>
<dbReference type="InterPro" id="IPR014284">
    <property type="entry name" value="RNA_pol_sigma-70_dom"/>
</dbReference>
<protein>
    <submittedName>
        <fullName evidence="8">RNA polymerase sigma-70 factor, ECF subfamily</fullName>
    </submittedName>
</protein>
<dbReference type="SUPFAM" id="SSF88946">
    <property type="entry name" value="Sigma2 domain of RNA polymerase sigma factors"/>
    <property type="match status" value="1"/>
</dbReference>
<name>A0A1M5PAE5_9GAMM</name>
<dbReference type="SUPFAM" id="SSF88659">
    <property type="entry name" value="Sigma3 and sigma4 domains of RNA polymerase sigma factors"/>
    <property type="match status" value="1"/>
</dbReference>
<dbReference type="Pfam" id="PF04545">
    <property type="entry name" value="Sigma70_r4"/>
    <property type="match status" value="1"/>
</dbReference>